<dbReference type="AlphaFoldDB" id="A0A7I8IBY5"/>
<dbReference type="Proteomes" id="UP001189122">
    <property type="component" value="Unassembled WGS sequence"/>
</dbReference>
<keyword evidence="2" id="KW-1185">Reference proteome</keyword>
<reference evidence="1 2" key="1">
    <citation type="submission" date="2019-12" db="EMBL/GenBank/DDBJ databases">
        <authorList>
            <person name="Scholz U."/>
            <person name="Mascher M."/>
            <person name="Fiebig A."/>
        </authorList>
    </citation>
    <scope>NUCLEOTIDE SEQUENCE</scope>
</reference>
<dbReference type="EMBL" id="LR743589">
    <property type="protein sequence ID" value="CAA2615615.1"/>
    <property type="molecule type" value="Genomic_DNA"/>
</dbReference>
<evidence type="ECO:0000313" key="2">
    <source>
        <dbReference type="Proteomes" id="UP001189122"/>
    </source>
</evidence>
<protein>
    <submittedName>
        <fullName evidence="1">Uncharacterized protein</fullName>
    </submittedName>
</protein>
<sequence length="110" mass="12832">MKITILDTFLVHYILQTLPVEYDLFKVSYNIHKDEWSMNDLMTKCVQEEERQVTSQLDKINTMNMVTYGSKNRASKGKMIKKSLEKNHKLGVTKSSISKVVKTYKDGQIR</sequence>
<proteinExistence type="predicted"/>
<accession>A0A7I8IBY5</accession>
<dbReference type="EMBL" id="CACRZD030000002">
    <property type="protein sequence ID" value="CAA6655328.1"/>
    <property type="molecule type" value="Genomic_DNA"/>
</dbReference>
<organism evidence="1">
    <name type="scientific">Spirodela intermedia</name>
    <name type="common">Intermediate duckweed</name>
    <dbReference type="NCBI Taxonomy" id="51605"/>
    <lineage>
        <taxon>Eukaryota</taxon>
        <taxon>Viridiplantae</taxon>
        <taxon>Streptophyta</taxon>
        <taxon>Embryophyta</taxon>
        <taxon>Tracheophyta</taxon>
        <taxon>Spermatophyta</taxon>
        <taxon>Magnoliopsida</taxon>
        <taxon>Liliopsida</taxon>
        <taxon>Araceae</taxon>
        <taxon>Lemnoideae</taxon>
        <taxon>Spirodela</taxon>
    </lineage>
</organism>
<evidence type="ECO:0000313" key="1">
    <source>
        <dbReference type="EMBL" id="CAA2615615.1"/>
    </source>
</evidence>
<name>A0A7I8IBY5_SPIIN</name>
<gene>
    <name evidence="1" type="ORF">SI7747_02001868</name>
</gene>